<feature type="transmembrane region" description="Helical" evidence="1">
    <location>
        <begin position="66"/>
        <end position="88"/>
    </location>
</feature>
<name>A0A4D6HF66_9EURY</name>
<accession>A0A4D6HF66</accession>
<organism evidence="2 3">
    <name type="scientific">Halapricum salinum</name>
    <dbReference type="NCBI Taxonomy" id="1457250"/>
    <lineage>
        <taxon>Archaea</taxon>
        <taxon>Methanobacteriati</taxon>
        <taxon>Methanobacteriota</taxon>
        <taxon>Stenosarchaea group</taxon>
        <taxon>Halobacteria</taxon>
        <taxon>Halobacteriales</taxon>
        <taxon>Haloarculaceae</taxon>
        <taxon>Halapricum</taxon>
    </lineage>
</organism>
<dbReference type="Proteomes" id="UP000296706">
    <property type="component" value="Chromosome"/>
</dbReference>
<sequence length="139" mass="15971">MATSISDLTGGLVSKPLVEYDWWKHHMAFLVAVFFVVPMILTFYAGFSPVWDYFGVEWIVRFAVNWLLRLIAVLVVVAWVGSLIGYYFDARYLESVDADWSPHWMLYTAVHVIPVVGAFIAVPIYVLQRMRHVGLPIFT</sequence>
<dbReference type="GeneID" id="39849450"/>
<evidence type="ECO:0000313" key="2">
    <source>
        <dbReference type="EMBL" id="QCC52694.1"/>
    </source>
</evidence>
<gene>
    <name evidence="2" type="ORF">DV733_16285</name>
</gene>
<dbReference type="EMBL" id="CP031310">
    <property type="protein sequence ID" value="QCC52694.1"/>
    <property type="molecule type" value="Genomic_DNA"/>
</dbReference>
<evidence type="ECO:0000313" key="3">
    <source>
        <dbReference type="Proteomes" id="UP000296706"/>
    </source>
</evidence>
<dbReference type="STRING" id="1457250.GCA_000755225_02136"/>
<reference evidence="2 3" key="1">
    <citation type="journal article" date="2019" name="Nat. Commun.">
        <title>A new type of DNA phosphorothioation-based antiviral system in archaea.</title>
        <authorList>
            <person name="Xiong L."/>
            <person name="Liu S."/>
            <person name="Chen S."/>
            <person name="Xiao Y."/>
            <person name="Zhu B."/>
            <person name="Gao Y."/>
            <person name="Zhang Y."/>
            <person name="Chen B."/>
            <person name="Luo J."/>
            <person name="Deng Z."/>
            <person name="Chen X."/>
            <person name="Wang L."/>
            <person name="Chen S."/>
        </authorList>
    </citation>
    <scope>NUCLEOTIDE SEQUENCE [LARGE SCALE GENOMIC DNA]</scope>
    <source>
        <strain evidence="2 3">CBA1105</strain>
    </source>
</reference>
<evidence type="ECO:0000256" key="1">
    <source>
        <dbReference type="SAM" id="Phobius"/>
    </source>
</evidence>
<keyword evidence="1" id="KW-1133">Transmembrane helix</keyword>
<dbReference type="AlphaFoldDB" id="A0A4D6HF66"/>
<keyword evidence="1" id="KW-0472">Membrane</keyword>
<feature type="transmembrane region" description="Helical" evidence="1">
    <location>
        <begin position="27"/>
        <end position="54"/>
    </location>
</feature>
<feature type="transmembrane region" description="Helical" evidence="1">
    <location>
        <begin position="104"/>
        <end position="127"/>
    </location>
</feature>
<keyword evidence="1" id="KW-0812">Transmembrane</keyword>
<dbReference type="RefSeq" id="WP_049993016.1">
    <property type="nucleotide sequence ID" value="NZ_CP031310.1"/>
</dbReference>
<protein>
    <submittedName>
        <fullName evidence="2">Uncharacterized protein</fullName>
    </submittedName>
</protein>
<dbReference type="KEGG" id="hsn:DV733_16285"/>
<keyword evidence="3" id="KW-1185">Reference proteome</keyword>
<proteinExistence type="predicted"/>
<dbReference type="OrthoDB" id="382830at2157"/>